<keyword evidence="14" id="KW-1185">Reference proteome</keyword>
<keyword evidence="8" id="KW-0325">Glycoprotein</keyword>
<accession>A0A8J2PHM6</accession>
<evidence type="ECO:0000259" key="12">
    <source>
        <dbReference type="Pfam" id="PF11721"/>
    </source>
</evidence>
<feature type="chain" id="PRO_5035265387" description="Malectin domain-containing protein" evidence="11">
    <location>
        <begin position="21"/>
        <end position="482"/>
    </location>
</feature>
<evidence type="ECO:0000256" key="9">
    <source>
        <dbReference type="ARBA" id="ARBA00023277"/>
    </source>
</evidence>
<dbReference type="GO" id="GO:0005789">
    <property type="term" value="C:endoplasmic reticulum membrane"/>
    <property type="evidence" value="ECO:0007669"/>
    <property type="project" value="UniProtKB-SubCell"/>
</dbReference>
<keyword evidence="3 10" id="KW-0812">Transmembrane</keyword>
<feature type="domain" description="Malectin" evidence="12">
    <location>
        <begin position="33"/>
        <end position="194"/>
    </location>
</feature>
<evidence type="ECO:0000256" key="7">
    <source>
        <dbReference type="ARBA" id="ARBA00023136"/>
    </source>
</evidence>
<evidence type="ECO:0000256" key="6">
    <source>
        <dbReference type="ARBA" id="ARBA00022989"/>
    </source>
</evidence>
<organism evidence="13 14">
    <name type="scientific">Allacma fusca</name>
    <dbReference type="NCBI Taxonomy" id="39272"/>
    <lineage>
        <taxon>Eukaryota</taxon>
        <taxon>Metazoa</taxon>
        <taxon>Ecdysozoa</taxon>
        <taxon>Arthropoda</taxon>
        <taxon>Hexapoda</taxon>
        <taxon>Collembola</taxon>
        <taxon>Symphypleona</taxon>
        <taxon>Sminthuridae</taxon>
        <taxon>Allacma</taxon>
    </lineage>
</organism>
<evidence type="ECO:0000256" key="3">
    <source>
        <dbReference type="ARBA" id="ARBA00022692"/>
    </source>
</evidence>
<proteinExistence type="inferred from homology"/>
<evidence type="ECO:0000256" key="8">
    <source>
        <dbReference type="ARBA" id="ARBA00023180"/>
    </source>
</evidence>
<keyword evidence="9" id="KW-0119">Carbohydrate metabolism</keyword>
<feature type="signal peptide" evidence="11">
    <location>
        <begin position="1"/>
        <end position="20"/>
    </location>
</feature>
<evidence type="ECO:0000313" key="14">
    <source>
        <dbReference type="Proteomes" id="UP000708208"/>
    </source>
</evidence>
<dbReference type="Pfam" id="PF11721">
    <property type="entry name" value="Malectin"/>
    <property type="match status" value="2"/>
</dbReference>
<name>A0A8J2PHM6_9HEXA</name>
<dbReference type="AlphaFoldDB" id="A0A8J2PHM6"/>
<dbReference type="PANTHER" id="PTHR13460">
    <property type="match status" value="1"/>
</dbReference>
<feature type="transmembrane region" description="Helical" evidence="10">
    <location>
        <begin position="452"/>
        <end position="471"/>
    </location>
</feature>
<keyword evidence="4 11" id="KW-0732">Signal</keyword>
<dbReference type="Proteomes" id="UP000708208">
    <property type="component" value="Unassembled WGS sequence"/>
</dbReference>
<comment type="similarity">
    <text evidence="2">Belongs to the malectin family.</text>
</comment>
<reference evidence="13" key="1">
    <citation type="submission" date="2021-06" db="EMBL/GenBank/DDBJ databases">
        <authorList>
            <person name="Hodson N. C."/>
            <person name="Mongue J. A."/>
            <person name="Jaron S. K."/>
        </authorList>
    </citation>
    <scope>NUCLEOTIDE SEQUENCE</scope>
</reference>
<comment type="subcellular location">
    <subcellularLocation>
        <location evidence="1">Endoplasmic reticulum membrane</location>
        <topology evidence="1">Single-pass type I membrane protein</topology>
    </subcellularLocation>
</comment>
<dbReference type="OrthoDB" id="10013439at2759"/>
<feature type="domain" description="Malectin" evidence="12">
    <location>
        <begin position="223"/>
        <end position="384"/>
    </location>
</feature>
<evidence type="ECO:0000313" key="13">
    <source>
        <dbReference type="EMBL" id="CAG7830518.1"/>
    </source>
</evidence>
<dbReference type="GO" id="GO:0030246">
    <property type="term" value="F:carbohydrate binding"/>
    <property type="evidence" value="ECO:0007669"/>
    <property type="project" value="InterPro"/>
</dbReference>
<gene>
    <name evidence="13" type="ORF">AFUS01_LOCUS40316</name>
</gene>
<evidence type="ECO:0000256" key="10">
    <source>
        <dbReference type="SAM" id="Phobius"/>
    </source>
</evidence>
<comment type="caution">
    <text evidence="13">The sequence shown here is derived from an EMBL/GenBank/DDBJ whole genome shotgun (WGS) entry which is preliminary data.</text>
</comment>
<dbReference type="InterPro" id="IPR021720">
    <property type="entry name" value="Malectin_dom"/>
</dbReference>
<dbReference type="EMBL" id="CAJVCH010556270">
    <property type="protein sequence ID" value="CAG7830518.1"/>
    <property type="molecule type" value="Genomic_DNA"/>
</dbReference>
<dbReference type="InterPro" id="IPR039155">
    <property type="entry name" value="MLEC"/>
</dbReference>
<evidence type="ECO:0000256" key="1">
    <source>
        <dbReference type="ARBA" id="ARBA00004115"/>
    </source>
</evidence>
<evidence type="ECO:0000256" key="11">
    <source>
        <dbReference type="SAM" id="SignalP"/>
    </source>
</evidence>
<evidence type="ECO:0000256" key="2">
    <source>
        <dbReference type="ARBA" id="ARBA00009141"/>
    </source>
</evidence>
<evidence type="ECO:0000256" key="5">
    <source>
        <dbReference type="ARBA" id="ARBA00022824"/>
    </source>
</evidence>
<sequence length="482" mass="54477">MRTLTLFLSSLSLKIKISSGEAKFQPQKIGSQVVYAVNVGGGGHTDINGINYIRDPLPNNELSEIINWKDDIHGVDLQDRNLYRTARSSVFGYTYNFPEIRDGSYVLVLQFCELSDFQIGRRAFSIRLDEYMIFPRYDIYSRAGFATAHQEVIPFTVSDSTKILEINREVFDIDEKTLSLRFLSVRTPPLISAFYILNGTVEEIPKLPARKINPENSPGKYLVYAVNAGGKSHTDANGIHYQEDPLVVGFASDQGLRMDIQGTSVVDAYLYQTERYAYHSFGYDIPVTEDGTYLVVLKFSEVSFHTTATKVFNIRLNGKHMMQENLDIFEKAGFATAHDVMIVFKVSNSVTVLSTGYDNSGIKDGKVFLEFQKGLSDNPKINAFFVLRGKMENIRMLQSSTVNSKSKTFDENFFPDIFNNQGDKSIKSYHEDLWNSRRKVSGPVSPDPWKNASFWTIFFPLFFAVLASAMGSNKILYILGKV</sequence>
<keyword evidence="5" id="KW-0256">Endoplasmic reticulum</keyword>
<keyword evidence="7 10" id="KW-0472">Membrane</keyword>
<dbReference type="PANTHER" id="PTHR13460:SF0">
    <property type="entry name" value="MALECTIN"/>
    <property type="match status" value="1"/>
</dbReference>
<protein>
    <recommendedName>
        <fullName evidence="12">Malectin domain-containing protein</fullName>
    </recommendedName>
</protein>
<evidence type="ECO:0000256" key="4">
    <source>
        <dbReference type="ARBA" id="ARBA00022729"/>
    </source>
</evidence>
<keyword evidence="6 10" id="KW-1133">Transmembrane helix</keyword>